<dbReference type="GO" id="GO:0120147">
    <property type="term" value="F:formylglycine-generating oxidase activity"/>
    <property type="evidence" value="ECO:0007669"/>
    <property type="project" value="TreeGrafter"/>
</dbReference>
<reference evidence="3 4" key="2">
    <citation type="submission" date="2013-04" db="EMBL/GenBank/DDBJ databases">
        <title>The Genome Sequence of Bilophila wadsworthia 3_1_6.</title>
        <authorList>
            <consortium name="The Broad Institute Genomics Platform"/>
            <person name="Earl A."/>
            <person name="Ward D."/>
            <person name="Feldgarden M."/>
            <person name="Gevers D."/>
            <person name="Sibley C."/>
            <person name="Strauss J."/>
            <person name="Allen-Vercoe E."/>
            <person name="Walker B."/>
            <person name="Young S."/>
            <person name="Zeng Q."/>
            <person name="Gargeya S."/>
            <person name="Fitzgerald M."/>
            <person name="Haas B."/>
            <person name="Abouelleil A."/>
            <person name="Allen A.W."/>
            <person name="Alvarado L."/>
            <person name="Arachchi H.M."/>
            <person name="Berlin A.M."/>
            <person name="Chapman S.B."/>
            <person name="Gainer-Dewar J."/>
            <person name="Goldberg J."/>
            <person name="Griggs A."/>
            <person name="Gujja S."/>
            <person name="Hansen M."/>
            <person name="Howarth C."/>
            <person name="Imamovic A."/>
            <person name="Ireland A."/>
            <person name="Larimer J."/>
            <person name="McCowan C."/>
            <person name="Murphy C."/>
            <person name="Pearson M."/>
            <person name="Poon T.W."/>
            <person name="Priest M."/>
            <person name="Roberts A."/>
            <person name="Saif S."/>
            <person name="Shea T."/>
            <person name="Sisk P."/>
            <person name="Sykes S."/>
            <person name="Wortman J."/>
            <person name="Nusbaum C."/>
            <person name="Birren B."/>
        </authorList>
    </citation>
    <scope>NUCLEOTIDE SEQUENCE [LARGE SCALE GENOMIC DNA]</scope>
    <source>
        <strain evidence="3 4">3_1_6</strain>
    </source>
</reference>
<proteinExistence type="predicted"/>
<protein>
    <recommendedName>
        <fullName evidence="2">Sulfatase-modifying factor enzyme-like domain-containing protein</fullName>
    </recommendedName>
</protein>
<evidence type="ECO:0000313" key="3">
    <source>
        <dbReference type="EMBL" id="EPC05907.1"/>
    </source>
</evidence>
<dbReference type="OrthoDB" id="9768004at2"/>
<reference evidence="3 4" key="1">
    <citation type="submission" date="2010-10" db="EMBL/GenBank/DDBJ databases">
        <authorList>
            <consortium name="The Broad Institute Genome Sequencing Platform"/>
            <person name="Ward D."/>
            <person name="Earl A."/>
            <person name="Feldgarden M."/>
            <person name="Young S.K."/>
            <person name="Gargeya S."/>
            <person name="Zeng Q."/>
            <person name="Alvarado L."/>
            <person name="Berlin A."/>
            <person name="Bochicchio J."/>
            <person name="Chapman S.B."/>
            <person name="Chen Z."/>
            <person name="Freedman E."/>
            <person name="Gellesch M."/>
            <person name="Goldberg J."/>
            <person name="Griggs A."/>
            <person name="Gujja S."/>
            <person name="Heilman E."/>
            <person name="Heiman D."/>
            <person name="Howarth C."/>
            <person name="Mehta T."/>
            <person name="Neiman D."/>
            <person name="Pearson M."/>
            <person name="Roberts A."/>
            <person name="Saif S."/>
            <person name="Shea T."/>
            <person name="Shenoy N."/>
            <person name="Sisk P."/>
            <person name="Stolte C."/>
            <person name="Sykes S."/>
            <person name="White J."/>
            <person name="Yandava C."/>
            <person name="Allen-Vercoe E."/>
            <person name="Sibley C."/>
            <person name="Ambrose C.E."/>
            <person name="Strauss J."/>
            <person name="Daigneault M."/>
            <person name="Haas B."/>
            <person name="Nusbaum C."/>
            <person name="Birren B."/>
        </authorList>
    </citation>
    <scope>NUCLEOTIDE SEQUENCE [LARGE SCALE GENOMIC DNA]</scope>
    <source>
        <strain evidence="3 4">3_1_6</strain>
    </source>
</reference>
<dbReference type="InterPro" id="IPR005532">
    <property type="entry name" value="SUMF_dom"/>
</dbReference>
<evidence type="ECO:0000259" key="2">
    <source>
        <dbReference type="Pfam" id="PF03781"/>
    </source>
</evidence>
<name>S2LBN7_BILW3</name>
<dbReference type="STRING" id="563192.HMPREF0179_05190"/>
<dbReference type="eggNOG" id="COG1262">
    <property type="taxonomic scope" value="Bacteria"/>
</dbReference>
<dbReference type="HOGENOM" id="CLU_023180_0_0_7"/>
<dbReference type="PANTHER" id="PTHR23150">
    <property type="entry name" value="SULFATASE MODIFYING FACTOR 1, 2"/>
    <property type="match status" value="1"/>
</dbReference>
<feature type="signal peptide" evidence="1">
    <location>
        <begin position="1"/>
        <end position="21"/>
    </location>
</feature>
<evidence type="ECO:0000256" key="1">
    <source>
        <dbReference type="SAM" id="SignalP"/>
    </source>
</evidence>
<dbReference type="InterPro" id="IPR042095">
    <property type="entry name" value="SUMF_sf"/>
</dbReference>
<dbReference type="GeneID" id="78085438"/>
<dbReference type="RefSeq" id="WP_016360646.1">
    <property type="nucleotide sequence ID" value="NZ_KE150238.1"/>
</dbReference>
<dbReference type="Proteomes" id="UP000006034">
    <property type="component" value="Unassembled WGS sequence"/>
</dbReference>
<feature type="domain" description="Sulfatase-modifying factor enzyme-like" evidence="2">
    <location>
        <begin position="110"/>
        <end position="340"/>
    </location>
</feature>
<dbReference type="InterPro" id="IPR051043">
    <property type="entry name" value="Sulfatase_Mod_Factor_Kinase"/>
</dbReference>
<feature type="chain" id="PRO_5004510443" description="Sulfatase-modifying factor enzyme-like domain-containing protein" evidence="1">
    <location>
        <begin position="22"/>
        <end position="578"/>
    </location>
</feature>
<dbReference type="AlphaFoldDB" id="S2LBN7"/>
<accession>S2LBN7</accession>
<evidence type="ECO:0000313" key="4">
    <source>
        <dbReference type="Proteomes" id="UP000006034"/>
    </source>
</evidence>
<gene>
    <name evidence="3" type="ORF">HMPREF0179_05190</name>
</gene>
<dbReference type="EMBL" id="ADCP02000001">
    <property type="protein sequence ID" value="EPC05907.1"/>
    <property type="molecule type" value="Genomic_DNA"/>
</dbReference>
<keyword evidence="1" id="KW-0732">Signal</keyword>
<comment type="caution">
    <text evidence="3">The sequence shown here is derived from an EMBL/GenBank/DDBJ whole genome shotgun (WGS) entry which is preliminary data.</text>
</comment>
<keyword evidence="4" id="KW-1185">Reference proteome</keyword>
<dbReference type="Pfam" id="PF03781">
    <property type="entry name" value="FGE-sulfatase"/>
    <property type="match status" value="1"/>
</dbReference>
<dbReference type="SUPFAM" id="SSF56436">
    <property type="entry name" value="C-type lectin-like"/>
    <property type="match status" value="1"/>
</dbReference>
<dbReference type="InterPro" id="IPR016187">
    <property type="entry name" value="CTDL_fold"/>
</dbReference>
<sequence length="578" mass="63476">MNKWCFLLIAACLLAPDTGHAALKARDDVKAEDAFNPNPAPDDLILPMPCGQSMVLKAVGVRGKGLLWDLETRFGRRDGGSDDRGYYDSPYASAISGPFVLKDLPPDWRQKIKAANPDADAMQFYFEGKYEVSKRQWDAVMGGQCMDGNALPALSPEDARPVVEVSWHEAQEFTRKYTEWLLANAPQSLPGFQGDDRNTAFVRLPTEAEWEYAARGAQKVSPLSLSQEDFFEMPMGDAIKNYAVFRDSEGTSEETLQRIGSRKPNPAGFYDMAGNAAEMVQDGFQFSLGGRLHGSTGGFIRKGGGFLSTQDEVMPGRREEVAPFLKDGPNKARDLGFRIALSGINTPGGARPAELASEWKKAGIELSAELNPSGDPLELVAQLEARAGSDAEKASLKGLQNLIRENNISLERQQRSTVSNEIRSAVYLVTMLKDCLIKREIIGKELQNFEDKKKQITAALPKMKAAEANQYKQVLASLDKGIALSKTGIGNQEAEFRSMLLFYKQTVENTRKVPQSLFDEALKGIGQEMSGKAPHLVKQNASLQIYRKHVAALRGGKLALLSSDALRKDILSLIPKGK</sequence>
<organism evidence="3 4">
    <name type="scientific">Bilophila wadsworthia (strain 3_1_6)</name>
    <dbReference type="NCBI Taxonomy" id="563192"/>
    <lineage>
        <taxon>Bacteria</taxon>
        <taxon>Pseudomonadati</taxon>
        <taxon>Thermodesulfobacteriota</taxon>
        <taxon>Desulfovibrionia</taxon>
        <taxon>Desulfovibrionales</taxon>
        <taxon>Desulfovibrionaceae</taxon>
        <taxon>Bilophila</taxon>
    </lineage>
</organism>
<dbReference type="PANTHER" id="PTHR23150:SF19">
    <property type="entry name" value="FORMYLGLYCINE-GENERATING ENZYME"/>
    <property type="match status" value="1"/>
</dbReference>
<dbReference type="Gene3D" id="3.90.1580.10">
    <property type="entry name" value="paralog of FGE (formylglycine-generating enzyme)"/>
    <property type="match status" value="1"/>
</dbReference>